<dbReference type="NCBIfam" id="TIGR04056">
    <property type="entry name" value="OMP_RagA_SusC"/>
    <property type="match status" value="1"/>
</dbReference>
<dbReference type="InterPro" id="IPR037066">
    <property type="entry name" value="Plug_dom_sf"/>
</dbReference>
<keyword evidence="1" id="KW-0472">Membrane</keyword>
<dbReference type="OrthoDB" id="9768177at2"/>
<dbReference type="EMBL" id="QLMA01000004">
    <property type="protein sequence ID" value="RAJ81824.1"/>
    <property type="molecule type" value="Genomic_DNA"/>
</dbReference>
<feature type="domain" description="TonB-dependent receptor plug" evidence="2">
    <location>
        <begin position="230"/>
        <end position="371"/>
    </location>
</feature>
<organism evidence="3 4">
    <name type="scientific">Chitinophaga dinghuensis</name>
    <dbReference type="NCBI Taxonomy" id="1539050"/>
    <lineage>
        <taxon>Bacteria</taxon>
        <taxon>Pseudomonadati</taxon>
        <taxon>Bacteroidota</taxon>
        <taxon>Chitinophagia</taxon>
        <taxon>Chitinophagales</taxon>
        <taxon>Chitinophagaceae</taxon>
        <taxon>Chitinophaga</taxon>
    </lineage>
</organism>
<evidence type="ECO:0000313" key="3">
    <source>
        <dbReference type="EMBL" id="RAJ81824.1"/>
    </source>
</evidence>
<dbReference type="InterPro" id="IPR008969">
    <property type="entry name" value="CarboxyPept-like_regulatory"/>
</dbReference>
<proteinExistence type="inferred from homology"/>
<dbReference type="InterPro" id="IPR023996">
    <property type="entry name" value="TonB-dep_OMP_SusC/RagA"/>
</dbReference>
<dbReference type="NCBIfam" id="TIGR04057">
    <property type="entry name" value="SusC_RagA_signa"/>
    <property type="match status" value="1"/>
</dbReference>
<sequence length="1143" mass="126948">MQKLYDLTSPHQRVLKRTTMRTTNRMRYLLLAALLPASSLYAQRVTLSANRLPLEKVCKEVEKQTGYYFVYPKDLREKEQQISVDLKDVPVTTALQQIFDRTPFNYQVTDKVVSVNTNAKKTDQEKVPKSIKDSVSITVKGRIYSANAGVLENASVSTSYTKKTTLTNSKGEYELKGVLLGEQLQISYVGYEQYKEVIMNTEMNVFLKAAENQLDKVVVKAYGVTSKRFNTSNIVTVSGKDIQDLPIQNPLLALEGRVPGLQITMANNSPGSPMKIEIRGRNAINQRVSSDPLFVIDGVPQTVMDFPSSNDIRLRAFNGTTNIISNGLDQSGLEVGLNPMFGLSPNDIESIEVLKDAGATAIYGSRGANGVILITTKKAKTGITKFSLNLSQGVKNVIKKQTFLNTEQFRAMRREAYANSGLTPTNVPGRPGYAPELFLMDSTRYTDWSKFMYGKAGLYTTVNPQLTGGSSQISYVISANYTRQQDITLNAGVAQSTSFLVNLNNHSLNNRFRSGVSFIYMNNSNGQINGTANNPVIPPMAPDPFDSLGKLNYLAYRKVGLTFPFSGYLQPVTSGGDRINASFNAGYTLLKGLEFSTQIGYSMSLNNSERVTPFSSLEPKSIYQPTQVYGTHSYGTTQMSTISVEPKLVWNESVGNGVLTMVAGGTYQANRTKSSLITGSGYANDDLINLLEAAPTVSGSNKMGQYKYVGLFASADYTLSEKYMVSLSGRRDGSSRFGPGKRFGNFWSAGAGWIISEEKWAEKLLPKAFTFLKLRGSYGLTGSDGVGDYQYLSQWGYVIETLNGTNSTMKYNDVAPLMTMLAANDQFHWQTNKKSEVALELGLWNKITLTADRYLDRCDNQLLGYPLASFTGFTTVTANSAANVQNSGWDFMVDATAIQKKDFSWNIGFNINFQRNKLISYPNLMESPYASLYRIGESLNNLALYHYLGSDPATGKGIYYDANKDGKINTNSSVAPGTADDDRVVFLDMNPKFSGGFYTTFRYKNWSLNPTFTFKRAYQKIGYMYDGSSINNMTLWQYENRWTPENPNALLPPLTAVPSQESTNFWGSDRNYKMINTFRLNNLRLSWTMPASMARKAHMQSFAFNLTANNLWLITNYKAGVDPESYEMAPSLRTVTLGCNVSF</sequence>
<dbReference type="SUPFAM" id="SSF56935">
    <property type="entry name" value="Porins"/>
    <property type="match status" value="1"/>
</dbReference>
<evidence type="ECO:0000256" key="1">
    <source>
        <dbReference type="PROSITE-ProRule" id="PRU01360"/>
    </source>
</evidence>
<keyword evidence="1" id="KW-0812">Transmembrane</keyword>
<name>A0A327W1B9_9BACT</name>
<keyword evidence="4" id="KW-1185">Reference proteome</keyword>
<dbReference type="Gene3D" id="2.170.130.10">
    <property type="entry name" value="TonB-dependent receptor, plug domain"/>
    <property type="match status" value="1"/>
</dbReference>
<comment type="subcellular location">
    <subcellularLocation>
        <location evidence="1">Cell outer membrane</location>
        <topology evidence="1">Multi-pass membrane protein</topology>
    </subcellularLocation>
</comment>
<keyword evidence="1" id="KW-0813">Transport</keyword>
<dbReference type="InterPro" id="IPR039426">
    <property type="entry name" value="TonB-dep_rcpt-like"/>
</dbReference>
<accession>A0A327W1B9</accession>
<reference evidence="3 4" key="1">
    <citation type="submission" date="2018-06" db="EMBL/GenBank/DDBJ databases">
        <title>Genomic Encyclopedia of Archaeal and Bacterial Type Strains, Phase II (KMG-II): from individual species to whole genera.</title>
        <authorList>
            <person name="Goeker M."/>
        </authorList>
    </citation>
    <scope>NUCLEOTIDE SEQUENCE [LARGE SCALE GENOMIC DNA]</scope>
    <source>
        <strain evidence="3 4">DSM 29821</strain>
    </source>
</reference>
<protein>
    <submittedName>
        <fullName evidence="3">TonB-linked SusC/RagA family outer membrane protein</fullName>
    </submittedName>
</protein>
<dbReference type="Pfam" id="PF13715">
    <property type="entry name" value="CarbopepD_reg_2"/>
    <property type="match status" value="1"/>
</dbReference>
<dbReference type="SUPFAM" id="SSF49464">
    <property type="entry name" value="Carboxypeptidase regulatory domain-like"/>
    <property type="match status" value="1"/>
</dbReference>
<evidence type="ECO:0000259" key="2">
    <source>
        <dbReference type="Pfam" id="PF07715"/>
    </source>
</evidence>
<dbReference type="PROSITE" id="PS52016">
    <property type="entry name" value="TONB_DEPENDENT_REC_3"/>
    <property type="match status" value="1"/>
</dbReference>
<dbReference type="Pfam" id="PF07715">
    <property type="entry name" value="Plug"/>
    <property type="match status" value="1"/>
</dbReference>
<dbReference type="Proteomes" id="UP000249819">
    <property type="component" value="Unassembled WGS sequence"/>
</dbReference>
<evidence type="ECO:0000313" key="4">
    <source>
        <dbReference type="Proteomes" id="UP000249819"/>
    </source>
</evidence>
<comment type="similarity">
    <text evidence="1">Belongs to the TonB-dependent receptor family.</text>
</comment>
<gene>
    <name evidence="3" type="ORF">CLV59_10449</name>
</gene>
<keyword evidence="1" id="KW-0998">Cell outer membrane</keyword>
<keyword evidence="1" id="KW-1134">Transmembrane beta strand</keyword>
<dbReference type="AlphaFoldDB" id="A0A327W1B9"/>
<dbReference type="GO" id="GO:0009279">
    <property type="term" value="C:cell outer membrane"/>
    <property type="evidence" value="ECO:0007669"/>
    <property type="project" value="UniProtKB-SubCell"/>
</dbReference>
<comment type="caution">
    <text evidence="3">The sequence shown here is derived from an EMBL/GenBank/DDBJ whole genome shotgun (WGS) entry which is preliminary data.</text>
</comment>
<dbReference type="InterPro" id="IPR023997">
    <property type="entry name" value="TonB-dep_OMP_SusC/RagA_CS"/>
</dbReference>
<dbReference type="InterPro" id="IPR012910">
    <property type="entry name" value="Plug_dom"/>
</dbReference>